<accession>A0A9X1QHM2</accession>
<dbReference type="AlphaFoldDB" id="A0A9X1QHM2"/>
<name>A0A9X1QHM2_9BACT</name>
<evidence type="ECO:0000313" key="2">
    <source>
        <dbReference type="Proteomes" id="UP001139411"/>
    </source>
</evidence>
<comment type="caution">
    <text evidence="1">The sequence shown here is derived from an EMBL/GenBank/DDBJ whole genome shotgun (WGS) entry which is preliminary data.</text>
</comment>
<gene>
    <name evidence="1" type="ORF">L0661_19090</name>
</gene>
<organism evidence="1 2">
    <name type="scientific">Dyadobacter chenhuakuii</name>
    <dbReference type="NCBI Taxonomy" id="2909339"/>
    <lineage>
        <taxon>Bacteria</taxon>
        <taxon>Pseudomonadati</taxon>
        <taxon>Bacteroidota</taxon>
        <taxon>Cytophagia</taxon>
        <taxon>Cytophagales</taxon>
        <taxon>Spirosomataceae</taxon>
        <taxon>Dyadobacter</taxon>
    </lineage>
</organism>
<proteinExistence type="predicted"/>
<evidence type="ECO:0000313" key="1">
    <source>
        <dbReference type="EMBL" id="MCF2500433.1"/>
    </source>
</evidence>
<sequence length="115" mass="13350">MDNFDKGVWNRLYYEGQHIAAELQPRLPGCRRRWAAIYKAGPTHPLSPWGEATYKYSVLAFELSEDLVDEYFSEEDKQNQVQIFAGSEADLIGILREQAIDPSLFTYPWKCDYPL</sequence>
<dbReference type="Proteomes" id="UP001139411">
    <property type="component" value="Unassembled WGS sequence"/>
</dbReference>
<reference evidence="1" key="1">
    <citation type="submission" date="2022-01" db="EMBL/GenBank/DDBJ databases">
        <title>Novel species in genus Dyadobacter.</title>
        <authorList>
            <person name="Ma C."/>
        </authorList>
    </citation>
    <scope>NUCLEOTIDE SEQUENCE</scope>
    <source>
        <strain evidence="1">CY357</strain>
    </source>
</reference>
<dbReference type="RefSeq" id="WP_235156734.1">
    <property type="nucleotide sequence ID" value="NZ_JAKFFV010000011.1"/>
</dbReference>
<dbReference type="EMBL" id="JAKFFV010000011">
    <property type="protein sequence ID" value="MCF2500433.1"/>
    <property type="molecule type" value="Genomic_DNA"/>
</dbReference>
<protein>
    <submittedName>
        <fullName evidence="1">Uncharacterized protein</fullName>
    </submittedName>
</protein>